<feature type="region of interest" description="Disordered" evidence="1">
    <location>
        <begin position="546"/>
        <end position="625"/>
    </location>
</feature>
<comment type="caution">
    <text evidence="3">The sequence shown here is derived from an EMBL/GenBank/DDBJ whole genome shotgun (WGS) entry which is preliminary data.</text>
</comment>
<dbReference type="EMBL" id="JALLBG020000113">
    <property type="protein sequence ID" value="KAL3763820.1"/>
    <property type="molecule type" value="Genomic_DNA"/>
</dbReference>
<feature type="compositionally biased region" description="Low complexity" evidence="1">
    <location>
        <begin position="234"/>
        <end position="255"/>
    </location>
</feature>
<protein>
    <submittedName>
        <fullName evidence="3">Uncharacterized protein</fullName>
    </submittedName>
</protein>
<feature type="compositionally biased region" description="Basic residues" evidence="1">
    <location>
        <begin position="92"/>
        <end position="106"/>
    </location>
</feature>
<feature type="compositionally biased region" description="Low complexity" evidence="1">
    <location>
        <begin position="119"/>
        <end position="136"/>
    </location>
</feature>
<feature type="compositionally biased region" description="Polar residues" evidence="1">
    <location>
        <begin position="224"/>
        <end position="233"/>
    </location>
</feature>
<feature type="compositionally biased region" description="Basic residues" evidence="1">
    <location>
        <begin position="879"/>
        <end position="893"/>
    </location>
</feature>
<feature type="region of interest" description="Disordered" evidence="1">
    <location>
        <begin position="1263"/>
        <end position="1287"/>
    </location>
</feature>
<feature type="compositionally biased region" description="Polar residues" evidence="1">
    <location>
        <begin position="188"/>
        <end position="209"/>
    </location>
</feature>
<feature type="region of interest" description="Disordered" evidence="1">
    <location>
        <begin position="88"/>
        <end position="268"/>
    </location>
</feature>
<keyword evidence="2" id="KW-0812">Transmembrane</keyword>
<accession>A0ABD3MIA6</accession>
<dbReference type="Proteomes" id="UP001530293">
    <property type="component" value="Unassembled WGS sequence"/>
</dbReference>
<feature type="compositionally biased region" description="Basic and acidic residues" evidence="1">
    <location>
        <begin position="867"/>
        <end position="878"/>
    </location>
</feature>
<proteinExistence type="predicted"/>
<feature type="compositionally biased region" description="Polar residues" evidence="1">
    <location>
        <begin position="1002"/>
        <end position="1014"/>
    </location>
</feature>
<feature type="region of interest" description="Disordered" evidence="1">
    <location>
        <begin position="294"/>
        <end position="313"/>
    </location>
</feature>
<feature type="region of interest" description="Disordered" evidence="1">
    <location>
        <begin position="867"/>
        <end position="903"/>
    </location>
</feature>
<reference evidence="3 4" key="1">
    <citation type="submission" date="2024-10" db="EMBL/GenBank/DDBJ databases">
        <title>Updated reference genomes for cyclostephanoid diatoms.</title>
        <authorList>
            <person name="Roberts W.R."/>
            <person name="Alverson A.J."/>
        </authorList>
    </citation>
    <scope>NUCLEOTIDE SEQUENCE [LARGE SCALE GENOMIC DNA]</scope>
    <source>
        <strain evidence="3 4">AJA232-27</strain>
    </source>
</reference>
<feature type="compositionally biased region" description="Low complexity" evidence="1">
    <location>
        <begin position="553"/>
        <end position="613"/>
    </location>
</feature>
<sequence length="1295" mass="139773">MDAVVERHRRMSGGYCIGIDEIGPSTHEHYQENDDERHDRAIGYHGPVYSQRRYRIRQFVGFVCLVSTCVLTSSLAAVVSAQQYMDDSSTMKLRKQQPHERQHRNNSRGAMRQSRNLDSSSAKSGKIGKSLSSSKSGKSKSDKSSSITSNTMSPSTSSEQTITSTEIPSLAPSTTSSMNPSTSPTITDLPTVSPMESPSAAPTITLSSLPSFPPSITPSASPSIDVTSVPSSYPTIGPSMTPTSSPSISPSYGPTHQPSNFPSKSLQPTALPSVTASMLPSIYKSSVPSTIPSIAPSASPTSQVSLAPSSQPSINPTLVPTPIETEIPSSLPSVVPTIEISIETRQDLRMSLFGLPEGLLDTSQQQYYQLRTATYIEDFYNNDDGTNGILEAIKSEITNVIVTLTVESQEFDDDSGVLNGARMIPINEDNESYLPESAVANNYYHRNNNRVLQTPTQVTEPCVGTSALKIIFSLELSYQTPDMYQLDSNAIVFFPFSAVEFRTNYIDNYLKNPQFGGEAAVDNGNADEVFADVYCTSRVVDIADTESPTYSPSVSPSESTNIPSSSSSMPPSAGESEIPSLQSSASSIPSTRVPSDTVLPTLSPSSLSSVGPTFGLSVGPSTTTRPSTIAISTGPTTIPPSSVFPVGSTGPTLTIEPTVVIGSAGPNLSSFPSILVGSDTPTLIQGTLLPTSQQSNTVTPPSPMPTAVASNTTATPILRAQLPTQFPTTPLINPGSQIGYSMQLFGMSESLSQAEKGAWNSRTTSYILSYYNDYEGQGGIRGDIYGVEGYLVITSNRVVATRIISNEVVSGIARFNNNHHARFDDEWTYWNGAIDSEQEVGAGQDFHHVNSRSYDASPDVDRYVGEDHDRENDNEQLKRQHKNVVTKQHKGPRKFNPTAGNSRQLQGCGGANVLVGFAIALRYRNRGTTEWTLNQIVNEPLRTWTQRNNYKNNILKQPGDPVEMFAGLRCTGAITFPPDAQAVRISSFEKNPDTFQDDPIPKTSTSDLKSTNIAHNEPFQKSAEPSLSPVGLPKDTDDVFDDLRNVNRGKNERKCNTNMPTESLKEFELSFMYSIESSSNDVYEYTDDMESLILDIVASTVLICASQSDAHISQRSKRLDGGIRDSGAVRIRYPEYGEITSISDCDQIMMSSQAKSCAVMNTKLLVTSTSASLSEVHRTVLLALANSLNGNKMDESIPNLTATSYIGPDPESLTLSASLANNMIESRGASTTPVIAVSIGCSFLLLILALNLVFRRTSKAATAKHSPISAREEDIDDASDGPSVSYRDQIITNNS</sequence>
<evidence type="ECO:0000313" key="4">
    <source>
        <dbReference type="Proteomes" id="UP001530293"/>
    </source>
</evidence>
<feature type="transmembrane region" description="Helical" evidence="2">
    <location>
        <begin position="59"/>
        <end position="81"/>
    </location>
</feature>
<feature type="compositionally biased region" description="Low complexity" evidence="1">
    <location>
        <begin position="144"/>
        <end position="187"/>
    </location>
</feature>
<name>A0ABD3MIA6_9STRA</name>
<feature type="compositionally biased region" description="Polar residues" evidence="1">
    <location>
        <begin position="256"/>
        <end position="268"/>
    </location>
</feature>
<evidence type="ECO:0000313" key="3">
    <source>
        <dbReference type="EMBL" id="KAL3763820.1"/>
    </source>
</evidence>
<keyword evidence="4" id="KW-1185">Reference proteome</keyword>
<feature type="compositionally biased region" description="Polar residues" evidence="1">
    <location>
        <begin position="303"/>
        <end position="313"/>
    </location>
</feature>
<keyword evidence="2" id="KW-0472">Membrane</keyword>
<gene>
    <name evidence="3" type="ORF">ACHAWU_001880</name>
</gene>
<feature type="transmembrane region" description="Helical" evidence="2">
    <location>
        <begin position="1234"/>
        <end position="1254"/>
    </location>
</feature>
<evidence type="ECO:0000256" key="2">
    <source>
        <dbReference type="SAM" id="Phobius"/>
    </source>
</evidence>
<organism evidence="3 4">
    <name type="scientific">Discostella pseudostelligera</name>
    <dbReference type="NCBI Taxonomy" id="259834"/>
    <lineage>
        <taxon>Eukaryota</taxon>
        <taxon>Sar</taxon>
        <taxon>Stramenopiles</taxon>
        <taxon>Ochrophyta</taxon>
        <taxon>Bacillariophyta</taxon>
        <taxon>Coscinodiscophyceae</taxon>
        <taxon>Thalassiosirophycidae</taxon>
        <taxon>Stephanodiscales</taxon>
        <taxon>Stephanodiscaceae</taxon>
        <taxon>Discostella</taxon>
    </lineage>
</organism>
<keyword evidence="2" id="KW-1133">Transmembrane helix</keyword>
<evidence type="ECO:0000256" key="1">
    <source>
        <dbReference type="SAM" id="MobiDB-lite"/>
    </source>
</evidence>
<feature type="region of interest" description="Disordered" evidence="1">
    <location>
        <begin position="990"/>
        <end position="1035"/>
    </location>
</feature>